<feature type="transmembrane region" description="Helical" evidence="1">
    <location>
        <begin position="30"/>
        <end position="50"/>
    </location>
</feature>
<evidence type="ECO:0000313" key="4">
    <source>
        <dbReference type="Proteomes" id="UP000666240"/>
    </source>
</evidence>
<name>A0A8J7RJ28_9HYPH</name>
<evidence type="ECO:0000256" key="1">
    <source>
        <dbReference type="SAM" id="Phobius"/>
    </source>
</evidence>
<dbReference type="PANTHER" id="PTHR30336:SF4">
    <property type="entry name" value="ENVELOPE BIOGENESIS FACTOR ELYC"/>
    <property type="match status" value="1"/>
</dbReference>
<protein>
    <submittedName>
        <fullName evidence="3">YdcF family protein</fullName>
    </submittedName>
</protein>
<keyword evidence="1" id="KW-1133">Transmembrane helix</keyword>
<dbReference type="InterPro" id="IPR051599">
    <property type="entry name" value="Cell_Envelope_Assoc"/>
</dbReference>
<comment type="caution">
    <text evidence="3">The sequence shown here is derived from an EMBL/GenBank/DDBJ whole genome shotgun (WGS) entry which is preliminary data.</text>
</comment>
<reference evidence="3" key="1">
    <citation type="submission" date="2021-03" db="EMBL/GenBank/DDBJ databases">
        <title>Genome sequencing and assembly of Tianweitania sediminis.</title>
        <authorList>
            <person name="Chhetri G."/>
        </authorList>
    </citation>
    <scope>NUCLEOTIDE SEQUENCE</scope>
    <source>
        <strain evidence="3">Z8</strain>
    </source>
</reference>
<dbReference type="InterPro" id="IPR003848">
    <property type="entry name" value="DUF218"/>
</dbReference>
<gene>
    <name evidence="3" type="ORF">J5Y06_05890</name>
</gene>
<keyword evidence="1" id="KW-0472">Membrane</keyword>
<dbReference type="GO" id="GO:0000270">
    <property type="term" value="P:peptidoglycan metabolic process"/>
    <property type="evidence" value="ECO:0007669"/>
    <property type="project" value="TreeGrafter"/>
</dbReference>
<dbReference type="PANTHER" id="PTHR30336">
    <property type="entry name" value="INNER MEMBRANE PROTEIN, PROBABLE PERMEASE"/>
    <property type="match status" value="1"/>
</dbReference>
<dbReference type="Proteomes" id="UP000666240">
    <property type="component" value="Unassembled WGS sequence"/>
</dbReference>
<dbReference type="EMBL" id="JAGIYY010000001">
    <property type="protein sequence ID" value="MBP0438171.1"/>
    <property type="molecule type" value="Genomic_DNA"/>
</dbReference>
<evidence type="ECO:0000313" key="3">
    <source>
        <dbReference type="EMBL" id="MBP0438171.1"/>
    </source>
</evidence>
<dbReference type="GO" id="GO:0043164">
    <property type="term" value="P:Gram-negative-bacterium-type cell wall biogenesis"/>
    <property type="evidence" value="ECO:0007669"/>
    <property type="project" value="TreeGrafter"/>
</dbReference>
<dbReference type="GO" id="GO:0005886">
    <property type="term" value="C:plasma membrane"/>
    <property type="evidence" value="ECO:0007669"/>
    <property type="project" value="TreeGrafter"/>
</dbReference>
<organism evidence="3 4">
    <name type="scientific">Tianweitania sediminis</name>
    <dbReference type="NCBI Taxonomy" id="1502156"/>
    <lineage>
        <taxon>Bacteria</taxon>
        <taxon>Pseudomonadati</taxon>
        <taxon>Pseudomonadota</taxon>
        <taxon>Alphaproteobacteria</taxon>
        <taxon>Hyphomicrobiales</taxon>
        <taxon>Phyllobacteriaceae</taxon>
        <taxon>Tianweitania</taxon>
    </lineage>
</organism>
<feature type="domain" description="DUF218" evidence="2">
    <location>
        <begin position="66"/>
        <end position="198"/>
    </location>
</feature>
<accession>A0A8J7RJ28</accession>
<keyword evidence="4" id="KW-1185">Reference proteome</keyword>
<dbReference type="CDD" id="cd06259">
    <property type="entry name" value="YdcF-like"/>
    <property type="match status" value="1"/>
</dbReference>
<dbReference type="Pfam" id="PF02698">
    <property type="entry name" value="DUF218"/>
    <property type="match status" value="1"/>
</dbReference>
<proteinExistence type="predicted"/>
<sequence>MPEQQAVRTESPVSQVTLPRPGAVARMVRWSLGLCLTLILVIGIGFIGFARHVSTLSTPDDPAPADAIIVLTGGLYRLDAGVNLLNSGKGERLLISGVNPSAGRDDLRAATGGDKRLFSCCVDIDHAALDTIGNAAESAKWIDVHNYHSVILVTNNYHMPRSLLEMRRLLRNAEIRPYPVVNTSLDDGSWLTKPDALRVIATEYAKYVAALARGMTGTTGTAAYAASSRID</sequence>
<evidence type="ECO:0000259" key="2">
    <source>
        <dbReference type="Pfam" id="PF02698"/>
    </source>
</evidence>
<dbReference type="AlphaFoldDB" id="A0A8J7RJ28"/>
<keyword evidence="1" id="KW-0812">Transmembrane</keyword>